<name>A0A8H5AZW4_9AGAR</name>
<keyword evidence="4 16" id="KW-0489">Methyltransferase</keyword>
<evidence type="ECO:0000256" key="17">
    <source>
        <dbReference type="SAM" id="MobiDB-lite"/>
    </source>
</evidence>
<evidence type="ECO:0000259" key="18">
    <source>
        <dbReference type="PROSITE" id="PS51198"/>
    </source>
</evidence>
<dbReference type="InterPro" id="IPR014017">
    <property type="entry name" value="DNA_helicase_UvrD-like_C"/>
</dbReference>
<keyword evidence="5 16" id="KW-0808">Transferase</keyword>
<dbReference type="InterPro" id="IPR014016">
    <property type="entry name" value="UvrD-like_ATP-bd"/>
</dbReference>
<evidence type="ECO:0000256" key="15">
    <source>
        <dbReference type="PROSITE-ProRule" id="PRU00560"/>
    </source>
</evidence>
<dbReference type="GO" id="GO:0004386">
    <property type="term" value="F:helicase activity"/>
    <property type="evidence" value="ECO:0007669"/>
    <property type="project" value="UniProtKB-UniRule"/>
</dbReference>
<dbReference type="EMBL" id="JAACJK010000222">
    <property type="protein sequence ID" value="KAF5313968.1"/>
    <property type="molecule type" value="Genomic_DNA"/>
</dbReference>
<dbReference type="OrthoDB" id="443402at2759"/>
<dbReference type="PROSITE" id="PS51198">
    <property type="entry name" value="UVRD_HELICASE_ATP_BIND"/>
    <property type="match status" value="1"/>
</dbReference>
<keyword evidence="11 16" id="KW-0156">Chromatin regulator</keyword>
<dbReference type="EC" id="2.1.1.360" evidence="2 16"/>
<keyword evidence="8 15" id="KW-0378">Hydrolase</keyword>
<evidence type="ECO:0000256" key="8">
    <source>
        <dbReference type="ARBA" id="ARBA00022801"/>
    </source>
</evidence>
<evidence type="ECO:0000256" key="12">
    <source>
        <dbReference type="ARBA" id="ARBA00023242"/>
    </source>
</evidence>
<dbReference type="InterPro" id="IPR025789">
    <property type="entry name" value="DOT1_dom"/>
</dbReference>
<keyword evidence="9 15" id="KW-0347">Helicase</keyword>
<accession>A0A8H5AZW4</accession>
<dbReference type="FunFam" id="3.40.50.150:FF:000033">
    <property type="entry name" value="Histone-lysine N-methyltransferase, H3 lysine-79 specific"/>
    <property type="match status" value="1"/>
</dbReference>
<dbReference type="InterPro" id="IPR029063">
    <property type="entry name" value="SAM-dependent_MTases_sf"/>
</dbReference>
<feature type="domain" description="UvrD-like helicase ATP-binding" evidence="18">
    <location>
        <begin position="1117"/>
        <end position="1482"/>
    </location>
</feature>
<feature type="region of interest" description="Disordered" evidence="17">
    <location>
        <begin position="284"/>
        <end position="329"/>
    </location>
</feature>
<evidence type="ECO:0000313" key="21">
    <source>
        <dbReference type="Proteomes" id="UP000541558"/>
    </source>
</evidence>
<dbReference type="CDD" id="cd02440">
    <property type="entry name" value="AdoMet_MTases"/>
    <property type="match status" value="1"/>
</dbReference>
<evidence type="ECO:0000256" key="14">
    <source>
        <dbReference type="ARBA" id="ARBA00047770"/>
    </source>
</evidence>
<dbReference type="Gene3D" id="3.40.50.150">
    <property type="entry name" value="Vaccinia Virus protein VP39"/>
    <property type="match status" value="1"/>
</dbReference>
<evidence type="ECO:0000259" key="19">
    <source>
        <dbReference type="PROSITE" id="PS51569"/>
    </source>
</evidence>
<keyword evidence="10 15" id="KW-0067">ATP-binding</keyword>
<feature type="binding site" evidence="15">
    <location>
        <begin position="1138"/>
        <end position="1145"/>
    </location>
    <ligand>
        <name>ATP</name>
        <dbReference type="ChEBI" id="CHEBI:30616"/>
    </ligand>
</feature>
<evidence type="ECO:0000256" key="10">
    <source>
        <dbReference type="ARBA" id="ARBA00022840"/>
    </source>
</evidence>
<comment type="subcellular location">
    <subcellularLocation>
        <location evidence="1 16">Nucleus</location>
    </subcellularLocation>
</comment>
<organism evidence="20 21">
    <name type="scientific">Ephemerocybe angulata</name>
    <dbReference type="NCBI Taxonomy" id="980116"/>
    <lineage>
        <taxon>Eukaryota</taxon>
        <taxon>Fungi</taxon>
        <taxon>Dikarya</taxon>
        <taxon>Basidiomycota</taxon>
        <taxon>Agaricomycotina</taxon>
        <taxon>Agaricomycetes</taxon>
        <taxon>Agaricomycetidae</taxon>
        <taxon>Agaricales</taxon>
        <taxon>Agaricineae</taxon>
        <taxon>Psathyrellaceae</taxon>
        <taxon>Ephemerocybe</taxon>
    </lineage>
</organism>
<evidence type="ECO:0000256" key="4">
    <source>
        <dbReference type="ARBA" id="ARBA00022603"/>
    </source>
</evidence>
<feature type="region of interest" description="Disordered" evidence="17">
    <location>
        <begin position="49"/>
        <end position="165"/>
    </location>
</feature>
<keyword evidence="21" id="KW-1185">Reference proteome</keyword>
<proteinExistence type="inferred from homology"/>
<keyword evidence="6 16" id="KW-0949">S-adenosyl-L-methionine</keyword>
<evidence type="ECO:0000256" key="2">
    <source>
        <dbReference type="ARBA" id="ARBA00012190"/>
    </source>
</evidence>
<gene>
    <name evidence="20" type="ORF">D9611_006928</name>
</gene>
<dbReference type="GO" id="GO:0140956">
    <property type="term" value="F:histone H3K79 trimethyltransferase activity"/>
    <property type="evidence" value="ECO:0007669"/>
    <property type="project" value="UniProtKB-EC"/>
</dbReference>
<dbReference type="SUPFAM" id="SSF52540">
    <property type="entry name" value="P-loop containing nucleoside triphosphate hydrolases"/>
    <property type="match status" value="1"/>
</dbReference>
<evidence type="ECO:0000256" key="9">
    <source>
        <dbReference type="ARBA" id="ARBA00022806"/>
    </source>
</evidence>
<evidence type="ECO:0000256" key="11">
    <source>
        <dbReference type="ARBA" id="ARBA00022853"/>
    </source>
</evidence>
<evidence type="ECO:0000256" key="6">
    <source>
        <dbReference type="ARBA" id="ARBA00022691"/>
    </source>
</evidence>
<feature type="compositionally biased region" description="Low complexity" evidence="17">
    <location>
        <begin position="124"/>
        <end position="137"/>
    </location>
</feature>
<dbReference type="GO" id="GO:0016787">
    <property type="term" value="F:hydrolase activity"/>
    <property type="evidence" value="ECO:0007669"/>
    <property type="project" value="UniProtKB-UniRule"/>
</dbReference>
<dbReference type="GO" id="GO:0032259">
    <property type="term" value="P:methylation"/>
    <property type="evidence" value="ECO:0007669"/>
    <property type="project" value="UniProtKB-KW"/>
</dbReference>
<comment type="caution">
    <text evidence="20">The sequence shown here is derived from an EMBL/GenBank/DDBJ whole genome shotgun (WGS) entry which is preliminary data.</text>
</comment>
<dbReference type="InterPro" id="IPR027417">
    <property type="entry name" value="P-loop_NTPase"/>
</dbReference>
<comment type="miscellaneous">
    <text evidence="16">In contrast to other lysine histone methyltransferases, it does not contain a SET domain, suggesting the existence of another mechanism for methylation of lysine residues of histones.</text>
</comment>
<evidence type="ECO:0000256" key="7">
    <source>
        <dbReference type="ARBA" id="ARBA00022741"/>
    </source>
</evidence>
<dbReference type="Pfam" id="PF08123">
    <property type="entry name" value="DOT1"/>
    <property type="match status" value="1"/>
</dbReference>
<dbReference type="GO" id="GO:0005524">
    <property type="term" value="F:ATP binding"/>
    <property type="evidence" value="ECO:0007669"/>
    <property type="project" value="UniProtKB-UniRule"/>
</dbReference>
<feature type="compositionally biased region" description="Basic and acidic residues" evidence="17">
    <location>
        <begin position="25"/>
        <end position="34"/>
    </location>
</feature>
<reference evidence="20 21" key="1">
    <citation type="journal article" date="2020" name="ISME J.">
        <title>Uncovering the hidden diversity of litter-decomposition mechanisms in mushroom-forming fungi.</title>
        <authorList>
            <person name="Floudas D."/>
            <person name="Bentzer J."/>
            <person name="Ahren D."/>
            <person name="Johansson T."/>
            <person name="Persson P."/>
            <person name="Tunlid A."/>
        </authorList>
    </citation>
    <scope>NUCLEOTIDE SEQUENCE [LARGE SCALE GENOMIC DNA]</scope>
    <source>
        <strain evidence="20 21">CBS 175.51</strain>
    </source>
</reference>
<feature type="domain" description="DOT1" evidence="19">
    <location>
        <begin position="284"/>
        <end position="613"/>
    </location>
</feature>
<feature type="compositionally biased region" description="Low complexity" evidence="17">
    <location>
        <begin position="49"/>
        <end position="61"/>
    </location>
</feature>
<evidence type="ECO:0000256" key="5">
    <source>
        <dbReference type="ARBA" id="ARBA00022679"/>
    </source>
</evidence>
<dbReference type="Pfam" id="PF00580">
    <property type="entry name" value="UvrD-helicase"/>
    <property type="match status" value="1"/>
</dbReference>
<feature type="compositionally biased region" description="Pro residues" evidence="17">
    <location>
        <begin position="318"/>
        <end position="327"/>
    </location>
</feature>
<evidence type="ECO:0000256" key="13">
    <source>
        <dbReference type="ARBA" id="ARBA00029821"/>
    </source>
</evidence>
<dbReference type="InterPro" id="IPR039904">
    <property type="entry name" value="TRANK1"/>
</dbReference>
<dbReference type="PANTHER" id="PTHR21529:SF4">
    <property type="entry name" value="TPR AND ANKYRIN REPEAT-CONTAINING PROTEIN 1"/>
    <property type="match status" value="1"/>
</dbReference>
<dbReference type="Pfam" id="PF13361">
    <property type="entry name" value="UvrD_C"/>
    <property type="match status" value="1"/>
</dbReference>
<evidence type="ECO:0000313" key="20">
    <source>
        <dbReference type="EMBL" id="KAF5313968.1"/>
    </source>
</evidence>
<dbReference type="PROSITE" id="PS51569">
    <property type="entry name" value="DOT1"/>
    <property type="match status" value="1"/>
</dbReference>
<evidence type="ECO:0000256" key="1">
    <source>
        <dbReference type="ARBA" id="ARBA00004123"/>
    </source>
</evidence>
<keyword evidence="7 15" id="KW-0547">Nucleotide-binding</keyword>
<protein>
    <recommendedName>
        <fullName evidence="3 16">Histone-lysine N-methyltransferase, H3 lysine-79 specific</fullName>
        <ecNumber evidence="2 16">2.1.1.360</ecNumber>
    </recommendedName>
    <alternativeName>
        <fullName evidence="13 16">Histone H3-K79 methyltransferase</fullName>
    </alternativeName>
</protein>
<comment type="similarity">
    <text evidence="16">Belongs to the class I-like SAM-binding methyltransferase superfamily. DOT1 family.</text>
</comment>
<feature type="region of interest" description="Disordered" evidence="17">
    <location>
        <begin position="1"/>
        <end position="34"/>
    </location>
</feature>
<comment type="function">
    <text evidence="16">Histone methyltransferase that specifically trimethylates histone H3 to form H3K79me3. This methylation is required for telomere silencing and for the pachytene checkpoint during the meiotic cell cycle by allowing the recruitment of RAD9 to double strand breaks. Nucleosomes are preferred as substrate compared to free histone.</text>
</comment>
<dbReference type="GO" id="GO:0005634">
    <property type="term" value="C:nucleus"/>
    <property type="evidence" value="ECO:0007669"/>
    <property type="project" value="UniProtKB-SubCell"/>
</dbReference>
<evidence type="ECO:0000256" key="16">
    <source>
        <dbReference type="RuleBase" id="RU271113"/>
    </source>
</evidence>
<comment type="activity regulation">
    <text evidence="16">Ubiquitination of histone H2B to form H2BK123ub1 is required for efficient DOT1 methyltransferase activity on histone H3.</text>
</comment>
<comment type="catalytic activity">
    <reaction evidence="14 16">
        <text>L-lysyl(79)-[histone H3] + 3 S-adenosyl-L-methionine = N(6),N(6),N(6)-trimethyl-L-lysyl(79)-[histone H3] + 3 S-adenosyl-L-homocysteine + 3 H(+)</text>
        <dbReference type="Rhea" id="RHEA:60328"/>
        <dbReference type="Rhea" id="RHEA-COMP:15549"/>
        <dbReference type="Rhea" id="RHEA-COMP:15552"/>
        <dbReference type="ChEBI" id="CHEBI:15378"/>
        <dbReference type="ChEBI" id="CHEBI:29969"/>
        <dbReference type="ChEBI" id="CHEBI:57856"/>
        <dbReference type="ChEBI" id="CHEBI:59789"/>
        <dbReference type="ChEBI" id="CHEBI:61961"/>
        <dbReference type="EC" id="2.1.1.360"/>
    </reaction>
</comment>
<dbReference type="Proteomes" id="UP000541558">
    <property type="component" value="Unassembled WGS sequence"/>
</dbReference>
<feature type="compositionally biased region" description="Low complexity" evidence="17">
    <location>
        <begin position="297"/>
        <end position="317"/>
    </location>
</feature>
<sequence>MFSVQPPRRARTDYDFCSATNSKNAPKDASEPTLERVTVKAVSVPVAQVPPAQRHVPVHRVIAQGPPTPSSPSSPLTSPPPQPRKRKSKSMPKGGLGDESDLPRDVKRLRTTSAPKKVRKRKPSTSSKTTSRGSSRSENLAPSPEPIYRIGSRSRSTSSFPPLVSEAPTFKRDWRTDEDGTPGERHLTSKSVVELLMKTYKAYFKNPQDPNDDSFEPHAINPPVVELEYPNRGASEQYILLAPKDVDHYNPIYDLESSLYTIVEYYCTEEQKALFGPIPMDTLSEATSRSSTPEPEPALLPVSSSPSKPNSEASPEAPSSPPPPQPDLPLLRAFKRALDDEDGPAFVRILKEINQLLRSFKEVGPEKSNTLMEAPLKWRDAGFPNKVMMRIVEENYQRTVGPNVPKLRGYKAFSSTVYGELMPSLVDEIVRVTNMNEDSLFLDLGSGVGNIVVQASLQTGCKSFGVELMPAPASVAVNVLEQMKIRARMWGLRIGDMELEEGDMLKSRRLDELMAKADVVLVDNKVFTVKLNEALRPKFLDLKEGAIVVSLAPFVSSLNARMTERNLDDISTIFDVTEREYHSGSVSWGNGRGSYYIHKVDRTGRLRPYKGSSTASIPHDLSSHIMELKASGTPTSEQGWLSKLCRQLGECQTVDDVHQVLGGLDPSLLSDDRVESVLTKLHATSRPERLMELVLSSGSWSKPLSTWFSESITKSSERLANNIQGRVIERLSHFLYFFQHPRGEHLDPKAFVRANTIPRVLPVLLSMTFSESSTATNEVLDEFEGLSFLVKVKQTRKNQPPKVPKGTRQQGPSEQDLAKLEIPMPESREQALATAKLLMEMLQADLKGYLASLQDKEVIPIIQAMFIEASLKPASTTDGTFPSKTEIDHATPGGQVETTSEALLAQPTMKASLYFENARGLGAWRIMLSGRAEGNLRTIEKGDPEYTLKAVLTKIVELSHGDFCYDNQKCLNNKGNHTLPIYEAKLPGDRRLVYRIDCLPDYHSETERQVIKIFGIYSHQEIKKQLWTSVGNQLAGKGKEYRRRCTFRNKPLQSNKGILPASFPPLDEDAVQDAIPVPELPKEDLEELHSLLGLEKFVTLSKELLTSIWADLDAAHVFDVTRQEKEIIEHPHSCYVLGRSGTGKTTTMLFKMLGIERAYSQQVGLTSLAKPRQLFVTQSRVLATRVEEYFSKLLESMSAAQKSRDELNYIAERRKLLQKETGLYDREDDIVWKAGLPAKFSLLQDHHFPLFLTFNQLLYLLEGDVAPSRQDTSVWSEKESDPISYDTFLVKYWPHFSQELTKTFDPALVYGEMLGVIEGSEQSLSHETRHLSRESYSKLSHRAQHTFAKQRDKVYSLFKAYVKQKQQHSDFDTADRTHRILKAFETEGVPGSKIDYLYVDEAQDNLIIDAMLLRSICRNPNGLFWAGDTAQTIAIGSSFRFNDLKAFLYRLEQRRMQKSIDGSGITQSELRTFQLVVNYRSHNGIVRCATTAIDLISQFWPYAIDSLAPERGIVDGAKPVFFTGWGTDTIAYDQFLFGDSGERIEFGARQCILVRDETARNELRQRVGDIGVILTLYDSKGLEFDDVLLYKFFEDSKVDVSQWRIVLNMLKTSSPTALPAPRFEEERHAGVCSELKFLYVAITRSRKNLWIVDSSEKAEPMRLLWESKGFIEICRPGGGDIPRIAVSSAPEEWADTGHAFFNKRQYMQAANAFDRAGLARESAIARAHQLREDAKQIQPVNPERVRVRRETFRTAAISFLECAKGGKGDERRVLFHNAGYCYEHAGGGFEDHGNAAEAYISATEYPNAIKVYQRGEMYLEATNVVRKYRQKLPAGLAEATFEVARLFYFMNKDFRKAKALFDSVEEQLDYLEDNILLDECHASVLVELGSYQLAAEVHAREGRTMEAIRVLLLDERNAGSIAMANDYILQGLWQHTSFSQKIKDTDTKALAFLELASGIDRSLLSPTQRDELAIFENLTVAASDTSVFRRLAYGFLKRNQKHEALLCFDHQFTNFPSLVNATNVDLVAILEDFSKYVSVFKDIILTLDISSPHIQRLFNFTRAPMENAYSLMPGTWIYQQAAKSRSMKGGECIIAAGYDLHLVLTQELWHRLQARLADEDSKCRSAAAFSPCISSILNVKGCHKASYCLGYHTHPKDLTQDWFYRQLKIHALQILICHVYHSIPLLKDTLHERRIHWIHKLFETMWPSTHMLGFQATTSIDSVPEAQQAFVIVKRWSNDILNTRNVAQDSTLLTFLYEAGFLSLFIDREHAESYLSGAPLLGAFERSLYYFRTIANSKDKIYILPELFQSLQAKDKAFVSAGILFLKRVVDIKEIQIDVNVLCHLVDYLTGSLILARRGFNLHNVTLPRGWLLLLLQHISTAHADTPLVDLLLDSLEVLLETLIHGKDAARYLIFEGTHLAYNPSISCRAIGLIGYNLNYPDLREKIVGIMKALNAITVHHPTFKPFIGRHSWGGIKLAVQTSVSGSHLDNLVLCWESQIVQENRPPPGIQVVSFNTRDDVITGLSSGPLSLHVSEDTDAIVPDDAEHEQVDEEAAEPHNTAPLNLADAQEIADSLVSTATPLVVDFISDEKYAAASKIAIFYQRVLQSRRLSASKSTAQKSYDSLCKSYMRSSVKIDWPPRSLYRALYLGMLPHILVCLNGLQIFAYAEKVKAKAAIASARGQVLENLGRKRTEIGNILKFSKLLFAQLEPKSEWHKQRDIETLRKLVGEVEAMVKQVPSVAADVSFHLDLAVNAVKQKKEQKKRAKKPKLNTDDLYEYDYATYSSPIQGSASLSHLPFV</sequence>
<feature type="compositionally biased region" description="Pro residues" evidence="17">
    <location>
        <begin position="66"/>
        <end position="82"/>
    </location>
</feature>
<dbReference type="SUPFAM" id="SSF53335">
    <property type="entry name" value="S-adenosyl-L-methionine-dependent methyltransferases"/>
    <property type="match status" value="1"/>
</dbReference>
<keyword evidence="12 16" id="KW-0539">Nucleus</keyword>
<dbReference type="PANTHER" id="PTHR21529">
    <property type="entry name" value="MAMMARY TURMOR VIRUS RECEPTOR HOMOLOG 1, 2 MTVR1, 2"/>
    <property type="match status" value="1"/>
</dbReference>
<evidence type="ECO:0000256" key="3">
    <source>
        <dbReference type="ARBA" id="ARBA00020987"/>
    </source>
</evidence>
<dbReference type="Gene3D" id="3.40.50.300">
    <property type="entry name" value="P-loop containing nucleotide triphosphate hydrolases"/>
    <property type="match status" value="2"/>
</dbReference>